<dbReference type="GO" id="GO:0000175">
    <property type="term" value="F:3'-5'-RNA exonuclease activity"/>
    <property type="evidence" value="ECO:0007669"/>
    <property type="project" value="TreeGrafter"/>
</dbReference>
<feature type="domain" description="RNB" evidence="2">
    <location>
        <begin position="477"/>
        <end position="760"/>
    </location>
</feature>
<feature type="region of interest" description="Disordered" evidence="1">
    <location>
        <begin position="661"/>
        <end position="693"/>
    </location>
</feature>
<feature type="compositionally biased region" description="Basic and acidic residues" evidence="1">
    <location>
        <begin position="661"/>
        <end position="671"/>
    </location>
</feature>
<dbReference type="SUPFAM" id="SSF50249">
    <property type="entry name" value="Nucleic acid-binding proteins"/>
    <property type="match status" value="1"/>
</dbReference>
<keyword evidence="4" id="KW-1185">Reference proteome</keyword>
<dbReference type="InterPro" id="IPR050180">
    <property type="entry name" value="RNR_Ribonuclease"/>
</dbReference>
<dbReference type="Pfam" id="PF00773">
    <property type="entry name" value="RNB"/>
    <property type="match status" value="1"/>
</dbReference>
<reference evidence="3 4" key="1">
    <citation type="journal article" date="2012" name="Genome Biol.">
        <title>Genome and low-iron response of an oceanic diatom adapted to chronic iron limitation.</title>
        <authorList>
            <person name="Lommer M."/>
            <person name="Specht M."/>
            <person name="Roy A.S."/>
            <person name="Kraemer L."/>
            <person name="Andreson R."/>
            <person name="Gutowska M.A."/>
            <person name="Wolf J."/>
            <person name="Bergner S.V."/>
            <person name="Schilhabel M.B."/>
            <person name="Klostermeier U.C."/>
            <person name="Beiko R.G."/>
            <person name="Rosenstiel P."/>
            <person name="Hippler M."/>
            <person name="Laroche J."/>
        </authorList>
    </citation>
    <scope>NUCLEOTIDE SEQUENCE [LARGE SCALE GENOMIC DNA]</scope>
    <source>
        <strain evidence="3 4">CCMP1005</strain>
    </source>
</reference>
<dbReference type="eggNOG" id="ENOG502S7A3">
    <property type="taxonomic scope" value="Eukaryota"/>
</dbReference>
<dbReference type="InterPro" id="IPR001900">
    <property type="entry name" value="RNase_II/R"/>
</dbReference>
<dbReference type="PANTHER" id="PTHR23355">
    <property type="entry name" value="RIBONUCLEASE"/>
    <property type="match status" value="1"/>
</dbReference>
<protein>
    <recommendedName>
        <fullName evidence="2">RNB domain-containing protein</fullName>
    </recommendedName>
</protein>
<gene>
    <name evidence="3" type="ORF">THAOC_27043</name>
</gene>
<sequence length="800" mass="89024">MKKIAFAEALATLLGSSDSAVGARGAFCMPPGLHRHHHHPAAPRTKIDQPSRRRRNNHSLNSSSSSYDGDLEIIRRNGFRHRLVSISNDNLSHHPMPAEIYDGGSSKLCLVTSIMHRRAESKAKQPLLKILLIDDDDRAEKVVDVGQLTTLWKDWHASTEPIDDPVGHFKGLLSEARDFLRDNSLQTEKAAMNLYNNRMANRSRPTDYRRRGLTKKKIPKVAAQTSNPRRFEDLLRNLLKVGDDHMSRLVDSEFMMDYLYPDFCREGDDEQVVRRLVAAHVLSEDAKNGGRFRRRSCQFASALYGEEDERLEEIALLNGGWIAVDASIKSAVEGQKFASSAMSKNQMKKGGVSRALTAADERIIHRLECLAMGDAWRRSDNQGDRKDLEVDVRETLIGLGLPLSSEGARSALIEVGRWSNVSEDNLGVVVEPWSADTLEASRSLVKAEEKRRTLLLNTCKSIKTKPRKKPLAQLEDRFDLSSLPCVCIDAKRTSFRDDAIGIRLRSSTGRKVSKAASKWEVLIHIADVSDIYLKGEGLLPSHDIALLRHAAEQRGMSRYDLPLGPLHLLPPVALKALSLKTDEDSCNRCVTLWAYIDERDGKLLEAGLERTLIASPTALTFADATSLLDCDTDKSNVKAVLSVAHRNLSRWSRRHANLNEAARKREDRLSQKELISNATGRDGRDDGVGGSFQRSRGHRLVDSSLDLYAFALGTLMRRANQPIPRAPGSMENRGGRLGTAPLRRYIDGMAQRQAIAVLCDYGGKPLTKEECRLAARLASKANEAISNIKAAKDTPQGSRR</sequence>
<name>K0S3P0_THAOC</name>
<proteinExistence type="predicted"/>
<dbReference type="Proteomes" id="UP000266841">
    <property type="component" value="Unassembled WGS sequence"/>
</dbReference>
<dbReference type="OMA" id="WEVLIHI"/>
<feature type="region of interest" description="Disordered" evidence="1">
    <location>
        <begin position="31"/>
        <end position="66"/>
    </location>
</feature>
<comment type="caution">
    <text evidence="3">The sequence shown here is derived from an EMBL/GenBank/DDBJ whole genome shotgun (WGS) entry which is preliminary data.</text>
</comment>
<dbReference type="InterPro" id="IPR012340">
    <property type="entry name" value="NA-bd_OB-fold"/>
</dbReference>
<dbReference type="OrthoDB" id="5316at2759"/>
<dbReference type="AlphaFoldDB" id="K0S3P0"/>
<accession>K0S3P0</accession>
<organism evidence="3 4">
    <name type="scientific">Thalassiosira oceanica</name>
    <name type="common">Marine diatom</name>
    <dbReference type="NCBI Taxonomy" id="159749"/>
    <lineage>
        <taxon>Eukaryota</taxon>
        <taxon>Sar</taxon>
        <taxon>Stramenopiles</taxon>
        <taxon>Ochrophyta</taxon>
        <taxon>Bacillariophyta</taxon>
        <taxon>Coscinodiscophyceae</taxon>
        <taxon>Thalassiosirophycidae</taxon>
        <taxon>Thalassiosirales</taxon>
        <taxon>Thalassiosiraceae</taxon>
        <taxon>Thalassiosira</taxon>
    </lineage>
</organism>
<dbReference type="PANTHER" id="PTHR23355:SF9">
    <property type="entry name" value="DIS3-LIKE EXONUCLEASE 2"/>
    <property type="match status" value="1"/>
</dbReference>
<evidence type="ECO:0000313" key="4">
    <source>
        <dbReference type="Proteomes" id="UP000266841"/>
    </source>
</evidence>
<dbReference type="SMART" id="SM00955">
    <property type="entry name" value="RNB"/>
    <property type="match status" value="1"/>
</dbReference>
<evidence type="ECO:0000313" key="3">
    <source>
        <dbReference type="EMBL" id="EJK53507.1"/>
    </source>
</evidence>
<dbReference type="GO" id="GO:0000932">
    <property type="term" value="C:P-body"/>
    <property type="evidence" value="ECO:0007669"/>
    <property type="project" value="TreeGrafter"/>
</dbReference>
<evidence type="ECO:0000256" key="1">
    <source>
        <dbReference type="SAM" id="MobiDB-lite"/>
    </source>
</evidence>
<dbReference type="GO" id="GO:0003723">
    <property type="term" value="F:RNA binding"/>
    <property type="evidence" value="ECO:0007669"/>
    <property type="project" value="InterPro"/>
</dbReference>
<dbReference type="GO" id="GO:0006402">
    <property type="term" value="P:mRNA catabolic process"/>
    <property type="evidence" value="ECO:0007669"/>
    <property type="project" value="TreeGrafter"/>
</dbReference>
<dbReference type="EMBL" id="AGNL01037658">
    <property type="protein sequence ID" value="EJK53507.1"/>
    <property type="molecule type" value="Genomic_DNA"/>
</dbReference>
<evidence type="ECO:0000259" key="2">
    <source>
        <dbReference type="SMART" id="SM00955"/>
    </source>
</evidence>